<feature type="region of interest" description="Disordered" evidence="1">
    <location>
        <begin position="59"/>
        <end position="99"/>
    </location>
</feature>
<proteinExistence type="predicted"/>
<evidence type="ECO:0000313" key="3">
    <source>
        <dbReference type="Proteomes" id="UP001066276"/>
    </source>
</evidence>
<sequence>MAITDVKVTMIAAAPGPYSITRDSSHFKEFLMLEDDEGEASRDTHQQMQSRTIQGAEVLAPPGADEEAEAGPSSQQRFTRESLHPLRVVRNASRLTEEL</sequence>
<dbReference type="EMBL" id="JANPWB010000007">
    <property type="protein sequence ID" value="KAJ1173422.1"/>
    <property type="molecule type" value="Genomic_DNA"/>
</dbReference>
<reference evidence="2" key="1">
    <citation type="journal article" date="2022" name="bioRxiv">
        <title>Sequencing and chromosome-scale assembly of the giantPleurodeles waltlgenome.</title>
        <authorList>
            <person name="Brown T."/>
            <person name="Elewa A."/>
            <person name="Iarovenko S."/>
            <person name="Subramanian E."/>
            <person name="Araus A.J."/>
            <person name="Petzold A."/>
            <person name="Susuki M."/>
            <person name="Suzuki K.-i.T."/>
            <person name="Hayashi T."/>
            <person name="Toyoda A."/>
            <person name="Oliveira C."/>
            <person name="Osipova E."/>
            <person name="Leigh N.D."/>
            <person name="Simon A."/>
            <person name="Yun M.H."/>
        </authorList>
    </citation>
    <scope>NUCLEOTIDE SEQUENCE</scope>
    <source>
        <strain evidence="2">20211129_DDA</strain>
        <tissue evidence="2">Liver</tissue>
    </source>
</reference>
<gene>
    <name evidence="2" type="ORF">NDU88_005257</name>
</gene>
<protein>
    <submittedName>
        <fullName evidence="2">Uncharacterized protein</fullName>
    </submittedName>
</protein>
<evidence type="ECO:0000256" key="1">
    <source>
        <dbReference type="SAM" id="MobiDB-lite"/>
    </source>
</evidence>
<organism evidence="2 3">
    <name type="scientific">Pleurodeles waltl</name>
    <name type="common">Iberian ribbed newt</name>
    <dbReference type="NCBI Taxonomy" id="8319"/>
    <lineage>
        <taxon>Eukaryota</taxon>
        <taxon>Metazoa</taxon>
        <taxon>Chordata</taxon>
        <taxon>Craniata</taxon>
        <taxon>Vertebrata</taxon>
        <taxon>Euteleostomi</taxon>
        <taxon>Amphibia</taxon>
        <taxon>Batrachia</taxon>
        <taxon>Caudata</taxon>
        <taxon>Salamandroidea</taxon>
        <taxon>Salamandridae</taxon>
        <taxon>Pleurodelinae</taxon>
        <taxon>Pleurodeles</taxon>
    </lineage>
</organism>
<keyword evidence="3" id="KW-1185">Reference proteome</keyword>
<comment type="caution">
    <text evidence="2">The sequence shown here is derived from an EMBL/GenBank/DDBJ whole genome shotgun (WGS) entry which is preliminary data.</text>
</comment>
<dbReference type="Proteomes" id="UP001066276">
    <property type="component" value="Chromosome 4_1"/>
</dbReference>
<evidence type="ECO:0000313" key="2">
    <source>
        <dbReference type="EMBL" id="KAJ1173422.1"/>
    </source>
</evidence>
<name>A0AAV7T9Y6_PLEWA</name>
<accession>A0AAV7T9Y6</accession>
<dbReference type="AlphaFoldDB" id="A0AAV7T9Y6"/>